<keyword evidence="4 6" id="KW-1133">Transmembrane helix</keyword>
<keyword evidence="8" id="KW-1185">Reference proteome</keyword>
<organism evidence="7 8">
    <name type="scientific">Gossypium stocksii</name>
    <dbReference type="NCBI Taxonomy" id="47602"/>
    <lineage>
        <taxon>Eukaryota</taxon>
        <taxon>Viridiplantae</taxon>
        <taxon>Streptophyta</taxon>
        <taxon>Embryophyta</taxon>
        <taxon>Tracheophyta</taxon>
        <taxon>Spermatophyta</taxon>
        <taxon>Magnoliopsida</taxon>
        <taxon>eudicotyledons</taxon>
        <taxon>Gunneridae</taxon>
        <taxon>Pentapetalae</taxon>
        <taxon>rosids</taxon>
        <taxon>malvids</taxon>
        <taxon>Malvales</taxon>
        <taxon>Malvaceae</taxon>
        <taxon>Malvoideae</taxon>
        <taxon>Gossypium</taxon>
    </lineage>
</organism>
<feature type="transmembrane region" description="Helical" evidence="6">
    <location>
        <begin position="118"/>
        <end position="141"/>
    </location>
</feature>
<keyword evidence="5 6" id="KW-0472">Membrane</keyword>
<dbReference type="GO" id="GO:0016020">
    <property type="term" value="C:membrane"/>
    <property type="evidence" value="ECO:0007669"/>
    <property type="project" value="UniProtKB-SubCell"/>
</dbReference>
<proteinExistence type="predicted"/>
<name>A0A9D4AGT5_9ROSI</name>
<evidence type="ECO:0000256" key="4">
    <source>
        <dbReference type="ARBA" id="ARBA00022989"/>
    </source>
</evidence>
<dbReference type="PANTHER" id="PTHR31585">
    <property type="entry name" value="FOLATE-BIOPTERIN TRANSPORTER 1, CHLOROPLASTIC"/>
    <property type="match status" value="1"/>
</dbReference>
<dbReference type="InterPro" id="IPR039309">
    <property type="entry name" value="BT1"/>
</dbReference>
<dbReference type="EMBL" id="JAIQCV010000002">
    <property type="protein sequence ID" value="KAH1120259.1"/>
    <property type="molecule type" value="Genomic_DNA"/>
</dbReference>
<evidence type="ECO:0000313" key="8">
    <source>
        <dbReference type="Proteomes" id="UP000828251"/>
    </source>
</evidence>
<dbReference type="PANTHER" id="PTHR31585:SF49">
    <property type="entry name" value="FOLATE-BIOPTERIN TRANSPORTER 2-RELATED"/>
    <property type="match status" value="1"/>
</dbReference>
<sequence>MELRRMRKGKCWDTTTKSEENVNINAEETELTWINVADIMKEGDVEAFLRRLRKKMMNLKGYYIVSRVQSIGSGCLQWKHLIGPKGVSGLLTISAALVLSTGIVLFEPVISNIAYKDVVFFSPSLLNLMCHTVNYFSLIQVSQKLFDAGKAMWTTLKCPQVWWPCLYMNLSFVMCLNINEGLVSTLKFSPSSQESIGYIFSIGAVGAILGAILYQNKLKDEPFRDLLLWIQLFFDLKGMLDLILVLRMNLKFWISNL</sequence>
<dbReference type="OrthoDB" id="754047at2759"/>
<comment type="caution">
    <text evidence="7">The sequence shown here is derived from an EMBL/GenBank/DDBJ whole genome shotgun (WGS) entry which is preliminary data.</text>
</comment>
<evidence type="ECO:0000256" key="2">
    <source>
        <dbReference type="ARBA" id="ARBA00022448"/>
    </source>
</evidence>
<evidence type="ECO:0000313" key="7">
    <source>
        <dbReference type="EMBL" id="KAH1120259.1"/>
    </source>
</evidence>
<dbReference type="Pfam" id="PF03092">
    <property type="entry name" value="BT1"/>
    <property type="match status" value="1"/>
</dbReference>
<reference evidence="7 8" key="1">
    <citation type="journal article" date="2021" name="Plant Biotechnol. J.">
        <title>Multi-omics assisted identification of the key and species-specific regulatory components of drought-tolerant mechanisms in Gossypium stocksii.</title>
        <authorList>
            <person name="Yu D."/>
            <person name="Ke L."/>
            <person name="Zhang D."/>
            <person name="Wu Y."/>
            <person name="Sun Y."/>
            <person name="Mei J."/>
            <person name="Sun J."/>
            <person name="Sun Y."/>
        </authorList>
    </citation>
    <scope>NUCLEOTIDE SEQUENCE [LARGE SCALE GENOMIC DNA]</scope>
    <source>
        <strain evidence="8">cv. E1</strain>
        <tissue evidence="7">Leaf</tissue>
    </source>
</reference>
<gene>
    <name evidence="7" type="ORF">J1N35_003419</name>
</gene>
<keyword evidence="2" id="KW-0813">Transport</keyword>
<evidence type="ECO:0000256" key="3">
    <source>
        <dbReference type="ARBA" id="ARBA00022692"/>
    </source>
</evidence>
<evidence type="ECO:0000256" key="5">
    <source>
        <dbReference type="ARBA" id="ARBA00023136"/>
    </source>
</evidence>
<keyword evidence="3 6" id="KW-0812">Transmembrane</keyword>
<accession>A0A9D4AGT5</accession>
<feature type="transmembrane region" description="Helical" evidence="6">
    <location>
        <begin position="195"/>
        <end position="214"/>
    </location>
</feature>
<evidence type="ECO:0000256" key="1">
    <source>
        <dbReference type="ARBA" id="ARBA00004141"/>
    </source>
</evidence>
<feature type="transmembrane region" description="Helical" evidence="6">
    <location>
        <begin position="161"/>
        <end position="183"/>
    </location>
</feature>
<dbReference type="Proteomes" id="UP000828251">
    <property type="component" value="Unassembled WGS sequence"/>
</dbReference>
<dbReference type="AlphaFoldDB" id="A0A9D4AGT5"/>
<protein>
    <submittedName>
        <fullName evidence="7">Uncharacterized protein</fullName>
    </submittedName>
</protein>
<evidence type="ECO:0000256" key="6">
    <source>
        <dbReference type="SAM" id="Phobius"/>
    </source>
</evidence>
<feature type="transmembrane region" description="Helical" evidence="6">
    <location>
        <begin position="226"/>
        <end position="246"/>
    </location>
</feature>
<feature type="transmembrane region" description="Helical" evidence="6">
    <location>
        <begin position="87"/>
        <end position="106"/>
    </location>
</feature>
<comment type="subcellular location">
    <subcellularLocation>
        <location evidence="1">Membrane</location>
        <topology evidence="1">Multi-pass membrane protein</topology>
    </subcellularLocation>
</comment>